<dbReference type="AlphaFoldDB" id="A0AA92H817"/>
<dbReference type="InterPro" id="IPR011250">
    <property type="entry name" value="OMP/PagP_B-barrel"/>
</dbReference>
<dbReference type="Proteomes" id="UP000244335">
    <property type="component" value="Unassembled WGS sequence"/>
</dbReference>
<proteinExistence type="predicted"/>
<gene>
    <name evidence="1" type="ORF">DC430_18195</name>
</gene>
<reference evidence="1 2" key="1">
    <citation type="submission" date="2018-04" db="EMBL/GenBank/DDBJ databases">
        <authorList>
            <person name="Hagen T."/>
        </authorList>
    </citation>
    <scope>NUCLEOTIDE SEQUENCE [LARGE SCALE GENOMIC DNA]</scope>
    <source>
        <strain evidence="1 2">TPD7009</strain>
    </source>
</reference>
<evidence type="ECO:0008006" key="3">
    <source>
        <dbReference type="Google" id="ProtNLM"/>
    </source>
</evidence>
<evidence type="ECO:0000313" key="2">
    <source>
        <dbReference type="Proteomes" id="UP000244335"/>
    </source>
</evidence>
<dbReference type="SUPFAM" id="SSF56925">
    <property type="entry name" value="OMPA-like"/>
    <property type="match status" value="1"/>
</dbReference>
<protein>
    <recommendedName>
        <fullName evidence="3">Porin family protein</fullName>
    </recommendedName>
</protein>
<evidence type="ECO:0000313" key="1">
    <source>
        <dbReference type="EMBL" id="PVE51376.1"/>
    </source>
</evidence>
<name>A0AA92H817_RHIRH</name>
<dbReference type="EMBL" id="QDFR01000007">
    <property type="protein sequence ID" value="PVE51376.1"/>
    <property type="molecule type" value="Genomic_DNA"/>
</dbReference>
<dbReference type="Gene3D" id="2.40.160.20">
    <property type="match status" value="1"/>
</dbReference>
<organism evidence="1 2">
    <name type="scientific">Rhizobium rhizogenes</name>
    <name type="common">Agrobacterium rhizogenes</name>
    <dbReference type="NCBI Taxonomy" id="359"/>
    <lineage>
        <taxon>Bacteria</taxon>
        <taxon>Pseudomonadati</taxon>
        <taxon>Pseudomonadota</taxon>
        <taxon>Alphaproteobacteria</taxon>
        <taxon>Hyphomicrobiales</taxon>
        <taxon>Rhizobiaceae</taxon>
        <taxon>Rhizobium/Agrobacterium group</taxon>
        <taxon>Rhizobium</taxon>
    </lineage>
</organism>
<comment type="caution">
    <text evidence="1">The sequence shown here is derived from an EMBL/GenBank/DDBJ whole genome shotgun (WGS) entry which is preliminary data.</text>
</comment>
<sequence length="300" mass="32209">MSPAVGQCPSLTSLLPFVAMLQRDDGFSLRSSAKSKLRRGHWRRLQAVSGHRRGPIQKGFLMRNVFKLAALMTALASTTAYAADLAVQTEPAVVADPGGFYIGSLNSLTFLDDTNFSTIGAGVNTDYDVGYYSGFRVGYSFGSYDFVSPRLELEVGYGRSDVDTHTVNGVDAAGSFGSARNFQGYVNGYIDVPTGTAFTPYFGGGIGAMNLKLRRQGTAGAGVIMNDSDTAFAYHLDAGVGIELNTISFLRDNALFANTTFDIGYRYTGADNFDFTATDGTVSSTDFKSHAITAGFRRQF</sequence>
<accession>A0AA92H817</accession>